<dbReference type="KEGG" id="plad:PPGU16_84530"/>
<name>A0A7I8C2S4_9BURK</name>
<feature type="region of interest" description="Disordered" evidence="1">
    <location>
        <begin position="56"/>
        <end position="116"/>
    </location>
</feature>
<evidence type="ECO:0000313" key="3">
    <source>
        <dbReference type="Proteomes" id="UP000510888"/>
    </source>
</evidence>
<evidence type="ECO:0000313" key="2">
    <source>
        <dbReference type="EMBL" id="BCF95386.1"/>
    </source>
</evidence>
<gene>
    <name evidence="2" type="ORF">PPGU16_84530</name>
</gene>
<feature type="compositionally biased region" description="Basic and acidic residues" evidence="1">
    <location>
        <begin position="58"/>
        <end position="73"/>
    </location>
</feature>
<sequence length="139" mass="15315">MQANPPDLPARYPASKLEPHRAAIEKLRSADYSLQQIRAYLEQCGVTVSVQMVSKFLRGRDASPRKAKTRGEARASSPTPASDQQPEPPSPAGASVAHKTRDEIAAENPALRAKDIEERYVDQFATATQNPLLRRRKAP</sequence>
<protein>
    <submittedName>
        <fullName evidence="2">Uncharacterized protein</fullName>
    </submittedName>
</protein>
<geneLocation type="plasmid" evidence="2 3">
    <name>PPGU16_p3</name>
</geneLocation>
<reference evidence="2 3" key="1">
    <citation type="journal article" date="2020" name="Genes (Basel)">
        <title>Genomic Comparison of Insect Gut Symbionts from Divergent Burkholderia Subclades.</title>
        <authorList>
            <person name="Takeshita K."/>
            <person name="Kikuchi Y."/>
        </authorList>
    </citation>
    <scope>NUCLEOTIDE SEQUENCE [LARGE SCALE GENOMIC DNA]</scope>
    <source>
        <strain evidence="2 3">PGU16</strain>
        <plasmid evidence="2 3">PPGU16_p3</plasmid>
    </source>
</reference>
<organism evidence="2 3">
    <name type="scientific">Paraburkholderia largidicola</name>
    <dbReference type="NCBI Taxonomy" id="3014751"/>
    <lineage>
        <taxon>Bacteria</taxon>
        <taxon>Pseudomonadati</taxon>
        <taxon>Pseudomonadota</taxon>
        <taxon>Betaproteobacteria</taxon>
        <taxon>Burkholderiales</taxon>
        <taxon>Burkholderiaceae</taxon>
        <taxon>Paraburkholderia</taxon>
    </lineage>
</organism>
<keyword evidence="3" id="KW-1185">Reference proteome</keyword>
<feature type="compositionally biased region" description="Polar residues" evidence="1">
    <location>
        <begin position="76"/>
        <end position="85"/>
    </location>
</feature>
<dbReference type="Proteomes" id="UP000510888">
    <property type="component" value="Plasmid PPGU16_p3"/>
</dbReference>
<evidence type="ECO:0000256" key="1">
    <source>
        <dbReference type="SAM" id="MobiDB-lite"/>
    </source>
</evidence>
<dbReference type="EMBL" id="AP023178">
    <property type="protein sequence ID" value="BCF95386.1"/>
    <property type="molecule type" value="Genomic_DNA"/>
</dbReference>
<proteinExistence type="predicted"/>
<accession>A0A7I8C2S4</accession>
<dbReference type="AlphaFoldDB" id="A0A7I8C2S4"/>
<keyword evidence="2" id="KW-0614">Plasmid</keyword>